<proteinExistence type="inferred from homology"/>
<dbReference type="AlphaFoldDB" id="A0A557ZMF0"/>
<gene>
    <name evidence="2" type="ORF">FNH06_39460</name>
</gene>
<dbReference type="Pfam" id="PF01019">
    <property type="entry name" value="G_glu_transpept"/>
    <property type="match status" value="1"/>
</dbReference>
<organism evidence="2 3">
    <name type="scientific">Amycolatopsis acidiphila</name>
    <dbReference type="NCBI Taxonomy" id="715473"/>
    <lineage>
        <taxon>Bacteria</taxon>
        <taxon>Bacillati</taxon>
        <taxon>Actinomycetota</taxon>
        <taxon>Actinomycetes</taxon>
        <taxon>Pseudonocardiales</taxon>
        <taxon>Pseudonocardiaceae</taxon>
        <taxon>Amycolatopsis</taxon>
    </lineage>
</organism>
<dbReference type="PANTHER" id="PTHR43199">
    <property type="entry name" value="GLUTATHIONE HYDROLASE"/>
    <property type="match status" value="1"/>
</dbReference>
<dbReference type="RefSeq" id="WP_186383662.1">
    <property type="nucleotide sequence ID" value="NZ_VJZA01000184.1"/>
</dbReference>
<name>A0A557ZMF0_9PSEU</name>
<dbReference type="EMBL" id="VJZA01000184">
    <property type="protein sequence ID" value="TVT13161.1"/>
    <property type="molecule type" value="Genomic_DNA"/>
</dbReference>
<sequence>MTSQDGKRSIRVRRDPLDPAGWDRCELKQALDWRHIGPDPQSATATGTSAVLVGSTGPFATLAGRYALDAGGSATDAVLTTAFAQIALSLGSWVSYAGLFGMVHHAAATGATTSVSAGFGTLTQETLPLEIPTAPQPSGRTALVPGFIAGAHAAHTRAGRLPWDQLWSPARHLLECGVPVNEHLARLLALRADVLTRTEEGRAAFAPHGRLPRAGELFAQPRLAATIAALAEHGPGWMYQGSWAEHFVSQVRREGGHAIPEDLAGYQAHCAEPVRGSFAGHEIATLPAPDTGGTDLLATLARLDTAGIGEPSQNPGALAGLLTALDGPPATGSHSDYVLAVDAEGNLAALCHSINTAMWGTTGIVIDGIV</sequence>
<comment type="caution">
    <text evidence="2">The sequence shown here is derived from an EMBL/GenBank/DDBJ whole genome shotgun (WGS) entry which is preliminary data.</text>
</comment>
<dbReference type="InterPro" id="IPR051792">
    <property type="entry name" value="GGT_bact"/>
</dbReference>
<evidence type="ECO:0000313" key="3">
    <source>
        <dbReference type="Proteomes" id="UP000318578"/>
    </source>
</evidence>
<comment type="similarity">
    <text evidence="1">Belongs to the gamma-glutamyltransferase family.</text>
</comment>
<evidence type="ECO:0000256" key="1">
    <source>
        <dbReference type="ARBA" id="ARBA00009381"/>
    </source>
</evidence>
<dbReference type="Proteomes" id="UP000318578">
    <property type="component" value="Unassembled WGS sequence"/>
</dbReference>
<evidence type="ECO:0008006" key="4">
    <source>
        <dbReference type="Google" id="ProtNLM"/>
    </source>
</evidence>
<dbReference type="PRINTS" id="PR01210">
    <property type="entry name" value="GGTRANSPTASE"/>
</dbReference>
<dbReference type="SUPFAM" id="SSF56235">
    <property type="entry name" value="N-terminal nucleophile aminohydrolases (Ntn hydrolases)"/>
    <property type="match status" value="1"/>
</dbReference>
<dbReference type="PANTHER" id="PTHR43199:SF1">
    <property type="entry name" value="GLUTATHIONE HYDROLASE PROENZYME"/>
    <property type="match status" value="1"/>
</dbReference>
<keyword evidence="3" id="KW-1185">Reference proteome</keyword>
<accession>A0A557ZMF0</accession>
<evidence type="ECO:0000313" key="2">
    <source>
        <dbReference type="EMBL" id="TVT13161.1"/>
    </source>
</evidence>
<dbReference type="InterPro" id="IPR029055">
    <property type="entry name" value="Ntn_hydrolases_N"/>
</dbReference>
<reference evidence="2 3" key="1">
    <citation type="submission" date="2019-07" db="EMBL/GenBank/DDBJ databases">
        <title>New species of Amycolatopsis and Streptomyces.</title>
        <authorList>
            <person name="Duangmal K."/>
            <person name="Teo W.F.A."/>
            <person name="Lipun K."/>
        </authorList>
    </citation>
    <scope>NUCLEOTIDE SEQUENCE [LARGE SCALE GENOMIC DNA]</scope>
    <source>
        <strain evidence="2 3">JCM 30562</strain>
    </source>
</reference>
<protein>
    <recommendedName>
        <fullName evidence="4">Gamma-glutamyltransferase</fullName>
    </recommendedName>
</protein>
<feature type="non-terminal residue" evidence="2">
    <location>
        <position position="370"/>
    </location>
</feature>